<protein>
    <submittedName>
        <fullName evidence="1">Uncharacterized protein</fullName>
    </submittedName>
</protein>
<reference evidence="1 2" key="1">
    <citation type="submission" date="2014-04" db="EMBL/GenBank/DDBJ databases">
        <authorList>
            <consortium name="DOE Joint Genome Institute"/>
            <person name="Kuo A."/>
            <person name="Kohler A."/>
            <person name="Nagy L.G."/>
            <person name="Floudas D."/>
            <person name="Copeland A."/>
            <person name="Barry K.W."/>
            <person name="Cichocki N."/>
            <person name="Veneault-Fourrey C."/>
            <person name="LaButti K."/>
            <person name="Lindquist E.A."/>
            <person name="Lipzen A."/>
            <person name="Lundell T."/>
            <person name="Morin E."/>
            <person name="Murat C."/>
            <person name="Sun H."/>
            <person name="Tunlid A."/>
            <person name="Henrissat B."/>
            <person name="Grigoriev I.V."/>
            <person name="Hibbett D.S."/>
            <person name="Martin F."/>
            <person name="Nordberg H.P."/>
            <person name="Cantor M.N."/>
            <person name="Hua S.X."/>
        </authorList>
    </citation>
    <scope>NUCLEOTIDE SEQUENCE [LARGE SCALE GENOMIC DNA]</scope>
    <source>
        <strain evidence="1 2">Foug A</strain>
    </source>
</reference>
<dbReference type="EMBL" id="KN822096">
    <property type="protein sequence ID" value="KIM57746.1"/>
    <property type="molecule type" value="Genomic_DNA"/>
</dbReference>
<gene>
    <name evidence="1" type="ORF">SCLCIDRAFT_129661</name>
</gene>
<dbReference type="HOGENOM" id="CLU_2984746_0_0_1"/>
<keyword evidence="2" id="KW-1185">Reference proteome</keyword>
<dbReference type="AlphaFoldDB" id="A0A0C3DP19"/>
<reference evidence="2" key="2">
    <citation type="submission" date="2015-01" db="EMBL/GenBank/DDBJ databases">
        <title>Evolutionary Origins and Diversification of the Mycorrhizal Mutualists.</title>
        <authorList>
            <consortium name="DOE Joint Genome Institute"/>
            <consortium name="Mycorrhizal Genomics Consortium"/>
            <person name="Kohler A."/>
            <person name="Kuo A."/>
            <person name="Nagy L.G."/>
            <person name="Floudas D."/>
            <person name="Copeland A."/>
            <person name="Barry K.W."/>
            <person name="Cichocki N."/>
            <person name="Veneault-Fourrey C."/>
            <person name="LaButti K."/>
            <person name="Lindquist E.A."/>
            <person name="Lipzen A."/>
            <person name="Lundell T."/>
            <person name="Morin E."/>
            <person name="Murat C."/>
            <person name="Riley R."/>
            <person name="Ohm R."/>
            <person name="Sun H."/>
            <person name="Tunlid A."/>
            <person name="Henrissat B."/>
            <person name="Grigoriev I.V."/>
            <person name="Hibbett D.S."/>
            <person name="Martin F."/>
        </authorList>
    </citation>
    <scope>NUCLEOTIDE SEQUENCE [LARGE SCALE GENOMIC DNA]</scope>
    <source>
        <strain evidence="2">Foug A</strain>
    </source>
</reference>
<sequence length="58" mass="6677">YIHNTFIKFINTLKQQLKQLTTGCISTTTDLWSVDQMKASFMGIAAHWIESRSAKGWE</sequence>
<dbReference type="InParanoid" id="A0A0C3DP19"/>
<organism evidence="1 2">
    <name type="scientific">Scleroderma citrinum Foug A</name>
    <dbReference type="NCBI Taxonomy" id="1036808"/>
    <lineage>
        <taxon>Eukaryota</taxon>
        <taxon>Fungi</taxon>
        <taxon>Dikarya</taxon>
        <taxon>Basidiomycota</taxon>
        <taxon>Agaricomycotina</taxon>
        <taxon>Agaricomycetes</taxon>
        <taxon>Agaricomycetidae</taxon>
        <taxon>Boletales</taxon>
        <taxon>Sclerodermatineae</taxon>
        <taxon>Sclerodermataceae</taxon>
        <taxon>Scleroderma</taxon>
    </lineage>
</organism>
<accession>A0A0C3DP19</accession>
<name>A0A0C3DP19_9AGAM</name>
<dbReference type="OrthoDB" id="3157803at2759"/>
<evidence type="ECO:0000313" key="1">
    <source>
        <dbReference type="EMBL" id="KIM57746.1"/>
    </source>
</evidence>
<feature type="non-terminal residue" evidence="1">
    <location>
        <position position="1"/>
    </location>
</feature>
<dbReference type="Proteomes" id="UP000053989">
    <property type="component" value="Unassembled WGS sequence"/>
</dbReference>
<proteinExistence type="predicted"/>
<evidence type="ECO:0000313" key="2">
    <source>
        <dbReference type="Proteomes" id="UP000053989"/>
    </source>
</evidence>